<dbReference type="RefSeq" id="WP_037497662.1">
    <property type="nucleotide sequence ID" value="NZ_JJMU01000024.1"/>
</dbReference>
<organism evidence="1 2">
    <name type="scientific">Sphingobacterium deserti</name>
    <dbReference type="NCBI Taxonomy" id="1229276"/>
    <lineage>
        <taxon>Bacteria</taxon>
        <taxon>Pseudomonadati</taxon>
        <taxon>Bacteroidota</taxon>
        <taxon>Sphingobacteriia</taxon>
        <taxon>Sphingobacteriales</taxon>
        <taxon>Sphingobacteriaceae</taxon>
        <taxon>Sphingobacterium</taxon>
    </lineage>
</organism>
<dbReference type="AlphaFoldDB" id="A0A0B8T1E9"/>
<evidence type="ECO:0000313" key="2">
    <source>
        <dbReference type="Proteomes" id="UP000031802"/>
    </source>
</evidence>
<dbReference type="STRING" id="1229276.DI53_1766"/>
<accession>A0A0B8T1E9</accession>
<dbReference type="EMBL" id="JJMU01000024">
    <property type="protein sequence ID" value="KGE14737.1"/>
    <property type="molecule type" value="Genomic_DNA"/>
</dbReference>
<keyword evidence="2" id="KW-1185">Reference proteome</keyword>
<proteinExistence type="predicted"/>
<name>A0A0B8T1E9_9SPHI</name>
<dbReference type="Proteomes" id="UP000031802">
    <property type="component" value="Unassembled WGS sequence"/>
</dbReference>
<reference evidence="2" key="1">
    <citation type="submission" date="2014-04" db="EMBL/GenBank/DDBJ databases">
        <title>Whole-Genome optical mapping and complete genome sequence of Sphingobacterium deserti sp. nov., a new spaces isolated from desert in the west of China.</title>
        <authorList>
            <person name="Teng C."/>
            <person name="Zhou Z."/>
            <person name="Li X."/>
            <person name="Chen M."/>
            <person name="Lin M."/>
            <person name="Wang L."/>
            <person name="Su S."/>
            <person name="Zhang C."/>
            <person name="Zhang W."/>
        </authorList>
    </citation>
    <scope>NUCLEOTIDE SEQUENCE [LARGE SCALE GENOMIC DNA]</scope>
    <source>
        <strain evidence="2">ACCC05744</strain>
    </source>
</reference>
<protein>
    <submittedName>
        <fullName evidence="1">Uncharacterized protein</fullName>
    </submittedName>
</protein>
<gene>
    <name evidence="1" type="ORF">DI53_1766</name>
</gene>
<evidence type="ECO:0000313" key="1">
    <source>
        <dbReference type="EMBL" id="KGE14737.1"/>
    </source>
</evidence>
<dbReference type="PATRIC" id="fig|1229276.3.peg.1820"/>
<reference evidence="1 2" key="2">
    <citation type="journal article" date="2015" name="PLoS ONE">
        <title>Whole-Genome Optical Mapping and Finished Genome Sequence of Sphingobacterium deserti sp. nov., a New Species Isolated from the Western Desert of China.</title>
        <authorList>
            <person name="Teng C."/>
            <person name="Zhou Z."/>
            <person name="Molnar I."/>
            <person name="Li X."/>
            <person name="Tang R."/>
            <person name="Chen M."/>
            <person name="Wang L."/>
            <person name="Su S."/>
            <person name="Zhang W."/>
            <person name="Lin M."/>
        </authorList>
    </citation>
    <scope>NUCLEOTIDE SEQUENCE [LARGE SCALE GENOMIC DNA]</scope>
    <source>
        <strain evidence="2">ACCC05744</strain>
    </source>
</reference>
<sequence>MKNSTISESLYGFQKSQADINFLDRCLYGDVLAFLDYALIVKLSQQGDKLAREMSESVKAFIAELYAASVKSDVNRIDYLLNGLGETRYTGIGYASGNYDGNGVGKIIAESLREGLIFMNQAIAKGNYSYFTIPFALDNIRHDRSSDIITALTKSALIKYTEDLAISEGWTTVTTVIDNVYDVATRKWISVKAQLPIADGKPAILFPKRFINTNSHLDSIFRSFKKFLFDRYIKFDLQYAAYWDEGKDFITQKQFREILKSQGRDQKAVIREYVLRDYAIIDQFETALEKVSPMTDADLEMLQHCRVRNIA</sequence>
<dbReference type="OrthoDB" id="6691177at2"/>
<comment type="caution">
    <text evidence="1">The sequence shown here is derived from an EMBL/GenBank/DDBJ whole genome shotgun (WGS) entry which is preliminary data.</text>
</comment>